<dbReference type="SMART" id="SM00479">
    <property type="entry name" value="EXOIII"/>
    <property type="match status" value="1"/>
</dbReference>
<dbReference type="InterPro" id="IPR036397">
    <property type="entry name" value="RNaseH_sf"/>
</dbReference>
<dbReference type="AlphaFoldDB" id="A0A2I1KR65"/>
<dbReference type="GO" id="GO:0008408">
    <property type="term" value="F:3'-5' exonuclease activity"/>
    <property type="evidence" value="ECO:0007669"/>
    <property type="project" value="TreeGrafter"/>
</dbReference>
<keyword evidence="3 5" id="KW-0269">Exonuclease</keyword>
<dbReference type="GO" id="GO:0003676">
    <property type="term" value="F:nucleic acid binding"/>
    <property type="evidence" value="ECO:0007669"/>
    <property type="project" value="InterPro"/>
</dbReference>
<dbReference type="EMBL" id="PKHA01000011">
    <property type="protein sequence ID" value="PKY98087.1"/>
    <property type="molecule type" value="Genomic_DNA"/>
</dbReference>
<feature type="domain" description="Exonuclease" evidence="4">
    <location>
        <begin position="48"/>
        <end position="220"/>
    </location>
</feature>
<dbReference type="FunFam" id="3.30.420.10:FF:000045">
    <property type="entry name" value="3'-5' exonuclease DinG"/>
    <property type="match status" value="1"/>
</dbReference>
<evidence type="ECO:0000259" key="4">
    <source>
        <dbReference type="SMART" id="SM00479"/>
    </source>
</evidence>
<dbReference type="PANTHER" id="PTHR30231:SF4">
    <property type="entry name" value="PROTEIN NEN2"/>
    <property type="match status" value="1"/>
</dbReference>
<evidence type="ECO:0000313" key="6">
    <source>
        <dbReference type="Proteomes" id="UP000234778"/>
    </source>
</evidence>
<sequence>MSAMPFYRRSRSFGPLPTVGPAPQSANASVLHSAATPASQPADPCEVGYAVVDLETTGLSPATDAILEIGLVLTAPDGTPQRTWSTLINPGAGPDGAIEVGPTFIHGLLPDDLAGAPSLDDVADLLVRDLAGRVVVAHNARFDVGFLTQALGTRGHLARGARVPRVCTMEWARHFITTPSRRLTTCCEVAGVEIGRHHSALDDAEAAAGLLRHYMAVGRQRGEEPLAWSRTLADAAAFRGWSWDDAAARAQEQRLTRRPGPGVPRAH</sequence>
<keyword evidence="1" id="KW-0540">Nuclease</keyword>
<name>A0A2I1KR65_9ACTO</name>
<dbReference type="CDD" id="cd06127">
    <property type="entry name" value="DEDDh"/>
    <property type="match status" value="1"/>
</dbReference>
<organism evidence="5 6">
    <name type="scientific">Actinomyces urogenitalis</name>
    <dbReference type="NCBI Taxonomy" id="103621"/>
    <lineage>
        <taxon>Bacteria</taxon>
        <taxon>Bacillati</taxon>
        <taxon>Actinomycetota</taxon>
        <taxon>Actinomycetes</taxon>
        <taxon>Actinomycetales</taxon>
        <taxon>Actinomycetaceae</taxon>
        <taxon>Actinomyces</taxon>
    </lineage>
</organism>
<evidence type="ECO:0000256" key="3">
    <source>
        <dbReference type="ARBA" id="ARBA00022839"/>
    </source>
</evidence>
<dbReference type="Pfam" id="PF00929">
    <property type="entry name" value="RNase_T"/>
    <property type="match status" value="1"/>
</dbReference>
<comment type="caution">
    <text evidence="5">The sequence shown here is derived from an EMBL/GenBank/DDBJ whole genome shotgun (WGS) entry which is preliminary data.</text>
</comment>
<evidence type="ECO:0000313" key="5">
    <source>
        <dbReference type="EMBL" id="PKY98087.1"/>
    </source>
</evidence>
<accession>A0A2I1KR65</accession>
<dbReference type="PANTHER" id="PTHR30231">
    <property type="entry name" value="DNA POLYMERASE III SUBUNIT EPSILON"/>
    <property type="match status" value="1"/>
</dbReference>
<gene>
    <name evidence="5" type="ORF">CYJ26_09125</name>
</gene>
<dbReference type="Proteomes" id="UP000234778">
    <property type="component" value="Unassembled WGS sequence"/>
</dbReference>
<evidence type="ECO:0000256" key="1">
    <source>
        <dbReference type="ARBA" id="ARBA00022722"/>
    </source>
</evidence>
<evidence type="ECO:0000256" key="2">
    <source>
        <dbReference type="ARBA" id="ARBA00022801"/>
    </source>
</evidence>
<keyword evidence="2" id="KW-0378">Hydrolase</keyword>
<protein>
    <submittedName>
        <fullName evidence="5">3'-5' exonuclease</fullName>
    </submittedName>
</protein>
<dbReference type="InterPro" id="IPR013520">
    <property type="entry name" value="Ribonucl_H"/>
</dbReference>
<dbReference type="SUPFAM" id="SSF53098">
    <property type="entry name" value="Ribonuclease H-like"/>
    <property type="match status" value="1"/>
</dbReference>
<proteinExistence type="predicted"/>
<reference evidence="5 6" key="1">
    <citation type="submission" date="2017-12" db="EMBL/GenBank/DDBJ databases">
        <title>Phylogenetic diversity of female urinary microbiome.</title>
        <authorList>
            <person name="Thomas-White K."/>
            <person name="Wolfe A.J."/>
        </authorList>
    </citation>
    <scope>NUCLEOTIDE SEQUENCE [LARGE SCALE GENOMIC DNA]</scope>
    <source>
        <strain evidence="5 6">UMB0319</strain>
    </source>
</reference>
<dbReference type="GO" id="GO:0005829">
    <property type="term" value="C:cytosol"/>
    <property type="evidence" value="ECO:0007669"/>
    <property type="project" value="TreeGrafter"/>
</dbReference>
<dbReference type="InterPro" id="IPR012337">
    <property type="entry name" value="RNaseH-like_sf"/>
</dbReference>
<dbReference type="Gene3D" id="3.30.420.10">
    <property type="entry name" value="Ribonuclease H-like superfamily/Ribonuclease H"/>
    <property type="match status" value="1"/>
</dbReference>